<sequence>MVAYYLGNRKIVEVLPAFNKSAFAKCSTSGRAVCFIQIVCTFRSFNFAGKRIDEALREHLEAFRLHGESPLIAHFMEHFAANWHTTNRMPFRHQDCALRLAVRFLRRDDTEIQQDIMRSLRLLLGLQPHFFYRMSRQIANALYQLFQANGSSSIKSKDDWKLLCTLLECAGAGVRLPKVTLREAMPKSESQPVNAVQPDNERYTSDSELHEIHGSPTGSNTWSMVGREGEVVETAGNPEGNLLSIPVDIIHHDTDAFCLAIDSGI</sequence>
<dbReference type="Pfam" id="PF01369">
    <property type="entry name" value="Sec7"/>
    <property type="match status" value="1"/>
</dbReference>
<feature type="domain" description="SEC7" evidence="1">
    <location>
        <begin position="1"/>
        <end position="191"/>
    </location>
</feature>
<comment type="caution">
    <text evidence="2">The sequence shown here is derived from an EMBL/GenBank/DDBJ whole genome shotgun (WGS) entry which is preliminary data.</text>
</comment>
<gene>
    <name evidence="2" type="primary">RvY_05204-1</name>
    <name evidence="2" type="synonym">RvY_05204.1</name>
    <name evidence="2" type="ORF">RvY_05204</name>
</gene>
<dbReference type="EMBL" id="BDGG01000002">
    <property type="protein sequence ID" value="GAU93238.1"/>
    <property type="molecule type" value="Genomic_DNA"/>
</dbReference>
<dbReference type="GO" id="GO:0012505">
    <property type="term" value="C:endomembrane system"/>
    <property type="evidence" value="ECO:0007669"/>
    <property type="project" value="UniProtKB-ARBA"/>
</dbReference>
<accession>A0A1D1V431</accession>
<dbReference type="STRING" id="947166.A0A1D1V431"/>
<dbReference type="Proteomes" id="UP000186922">
    <property type="component" value="Unassembled WGS sequence"/>
</dbReference>
<dbReference type="GO" id="GO:0005737">
    <property type="term" value="C:cytoplasm"/>
    <property type="evidence" value="ECO:0007669"/>
    <property type="project" value="UniProtKB-ARBA"/>
</dbReference>
<evidence type="ECO:0000313" key="2">
    <source>
        <dbReference type="EMBL" id="GAU93238.1"/>
    </source>
</evidence>
<organism evidence="2 3">
    <name type="scientific">Ramazzottius varieornatus</name>
    <name type="common">Water bear</name>
    <name type="synonym">Tardigrade</name>
    <dbReference type="NCBI Taxonomy" id="947166"/>
    <lineage>
        <taxon>Eukaryota</taxon>
        <taxon>Metazoa</taxon>
        <taxon>Ecdysozoa</taxon>
        <taxon>Tardigrada</taxon>
        <taxon>Eutardigrada</taxon>
        <taxon>Parachela</taxon>
        <taxon>Hypsibioidea</taxon>
        <taxon>Ramazzottiidae</taxon>
        <taxon>Ramazzottius</taxon>
    </lineage>
</organism>
<dbReference type="InterPro" id="IPR023394">
    <property type="entry name" value="Sec7_C_sf"/>
</dbReference>
<proteinExistence type="predicted"/>
<evidence type="ECO:0000313" key="3">
    <source>
        <dbReference type="Proteomes" id="UP000186922"/>
    </source>
</evidence>
<reference evidence="2 3" key="1">
    <citation type="journal article" date="2016" name="Nat. Commun.">
        <title>Extremotolerant tardigrade genome and improved radiotolerance of human cultured cells by tardigrade-unique protein.</title>
        <authorList>
            <person name="Hashimoto T."/>
            <person name="Horikawa D.D."/>
            <person name="Saito Y."/>
            <person name="Kuwahara H."/>
            <person name="Kozuka-Hata H."/>
            <person name="Shin-I T."/>
            <person name="Minakuchi Y."/>
            <person name="Ohishi K."/>
            <person name="Motoyama A."/>
            <person name="Aizu T."/>
            <person name="Enomoto A."/>
            <person name="Kondo K."/>
            <person name="Tanaka S."/>
            <person name="Hara Y."/>
            <person name="Koshikawa S."/>
            <person name="Sagara H."/>
            <person name="Miura T."/>
            <person name="Yokobori S."/>
            <person name="Miyagawa K."/>
            <person name="Suzuki Y."/>
            <person name="Kubo T."/>
            <person name="Oyama M."/>
            <person name="Kohara Y."/>
            <person name="Fujiyama A."/>
            <person name="Arakawa K."/>
            <person name="Katayama T."/>
            <person name="Toyoda A."/>
            <person name="Kunieda T."/>
        </authorList>
    </citation>
    <scope>NUCLEOTIDE SEQUENCE [LARGE SCALE GENOMIC DNA]</scope>
    <source>
        <strain evidence="2 3">YOKOZUNA-1</strain>
    </source>
</reference>
<dbReference type="Gene3D" id="1.10.1000.11">
    <property type="entry name" value="Arf Nucleotide-binding Site Opener,domain 2"/>
    <property type="match status" value="1"/>
</dbReference>
<dbReference type="SUPFAM" id="SSF48425">
    <property type="entry name" value="Sec7 domain"/>
    <property type="match status" value="1"/>
</dbReference>
<dbReference type="AlphaFoldDB" id="A0A1D1V431"/>
<dbReference type="PROSITE" id="PS50190">
    <property type="entry name" value="SEC7"/>
    <property type="match status" value="1"/>
</dbReference>
<dbReference type="GO" id="GO:0016192">
    <property type="term" value="P:vesicle-mediated transport"/>
    <property type="evidence" value="ECO:0007669"/>
    <property type="project" value="UniProtKB-ARBA"/>
</dbReference>
<dbReference type="OrthoDB" id="10258608at2759"/>
<dbReference type="InterPro" id="IPR035999">
    <property type="entry name" value="Sec7_dom_sf"/>
</dbReference>
<dbReference type="PANTHER" id="PTHR10663">
    <property type="entry name" value="GUANYL-NUCLEOTIDE EXCHANGE FACTOR"/>
    <property type="match status" value="1"/>
</dbReference>
<protein>
    <recommendedName>
        <fullName evidence="1">SEC7 domain-containing protein</fullName>
    </recommendedName>
</protein>
<evidence type="ECO:0000259" key="1">
    <source>
        <dbReference type="PROSITE" id="PS50190"/>
    </source>
</evidence>
<dbReference type="PANTHER" id="PTHR10663:SF388">
    <property type="entry name" value="GOLGI-SPECIFIC BREFELDIN A-RESISTANCE GUANINE NUCLEOTIDE EXCHANGE FACTOR 1"/>
    <property type="match status" value="1"/>
</dbReference>
<dbReference type="GO" id="GO:0005085">
    <property type="term" value="F:guanyl-nucleotide exchange factor activity"/>
    <property type="evidence" value="ECO:0007669"/>
    <property type="project" value="InterPro"/>
</dbReference>
<keyword evidence="3" id="KW-1185">Reference proteome</keyword>
<dbReference type="InterPro" id="IPR000904">
    <property type="entry name" value="Sec7_dom"/>
</dbReference>
<dbReference type="GO" id="GO:0032012">
    <property type="term" value="P:regulation of ARF protein signal transduction"/>
    <property type="evidence" value="ECO:0007669"/>
    <property type="project" value="InterPro"/>
</dbReference>
<name>A0A1D1V431_RAMVA</name>